<keyword evidence="3" id="KW-0813">Transport</keyword>
<feature type="transmembrane region" description="Helical" evidence="8">
    <location>
        <begin position="47"/>
        <end position="67"/>
    </location>
</feature>
<sequence length="255" mass="28606">MATKQQILAAAKAAFPYSAPMISGFLFLGISYGVYMKALGFDVWYPFFAALLIYAGSVEFIIAASLVAPFAPITTLLVCLMVSVRQIFYGISMLEKYGAHTGKKRWYLIASLVDEAFSLNYMAKIPPHLDKGWYYFWVSLFLQIYWVIGAVIGNLFGNILPFSLQGVEFAMTALFIIIFAENWMKEKSHESSLIGLMIALFFLITVGKENFLVPTLFAIWAVLTLRRPKLASKLERIESAINTKTQTEGGQNDIK</sequence>
<keyword evidence="4" id="KW-1003">Cell membrane</keyword>
<feature type="transmembrane region" description="Helical" evidence="8">
    <location>
        <begin position="135"/>
        <end position="155"/>
    </location>
</feature>
<comment type="similarity">
    <text evidence="2">Belongs to the AzlC family.</text>
</comment>
<evidence type="ECO:0000313" key="9">
    <source>
        <dbReference type="EMBL" id="PVX32700.1"/>
    </source>
</evidence>
<comment type="subcellular location">
    <subcellularLocation>
        <location evidence="1">Cell membrane</location>
        <topology evidence="1">Multi-pass membrane protein</topology>
    </subcellularLocation>
</comment>
<dbReference type="EMBL" id="QENU01000011">
    <property type="protein sequence ID" value="PVX32700.1"/>
    <property type="molecule type" value="Genomic_DNA"/>
</dbReference>
<organism evidence="9 10">
    <name type="scientific">Alitibacter langaaensis DSM 22999</name>
    <dbReference type="NCBI Taxonomy" id="1122935"/>
    <lineage>
        <taxon>Bacteria</taxon>
        <taxon>Pseudomonadati</taxon>
        <taxon>Pseudomonadota</taxon>
        <taxon>Gammaproteobacteria</taxon>
        <taxon>Pasteurellales</taxon>
        <taxon>Pasteurellaceae</taxon>
        <taxon>Alitibacter</taxon>
    </lineage>
</organism>
<feature type="transmembrane region" description="Helical" evidence="8">
    <location>
        <begin position="162"/>
        <end position="180"/>
    </location>
</feature>
<keyword evidence="5 8" id="KW-0812">Transmembrane</keyword>
<evidence type="ECO:0000256" key="8">
    <source>
        <dbReference type="SAM" id="Phobius"/>
    </source>
</evidence>
<protein>
    <submittedName>
        <fullName evidence="9">4-azaleucine resistance transporter AzlC</fullName>
    </submittedName>
</protein>
<dbReference type="Pfam" id="PF03591">
    <property type="entry name" value="AzlC"/>
    <property type="match status" value="1"/>
</dbReference>
<gene>
    <name evidence="9" type="ORF">C8D76_11114</name>
</gene>
<accession>A0A2U0SMZ3</accession>
<evidence type="ECO:0000256" key="3">
    <source>
        <dbReference type="ARBA" id="ARBA00022448"/>
    </source>
</evidence>
<dbReference type="PANTHER" id="PTHR34979">
    <property type="entry name" value="INNER MEMBRANE PROTEIN YGAZ"/>
    <property type="match status" value="1"/>
</dbReference>
<dbReference type="AlphaFoldDB" id="A0A2U0SMZ3"/>
<evidence type="ECO:0000313" key="10">
    <source>
        <dbReference type="Proteomes" id="UP000245909"/>
    </source>
</evidence>
<keyword evidence="10" id="KW-1185">Reference proteome</keyword>
<keyword evidence="7 8" id="KW-0472">Membrane</keyword>
<feature type="transmembrane region" description="Helical" evidence="8">
    <location>
        <begin position="192"/>
        <end position="223"/>
    </location>
</feature>
<reference evidence="9 10" key="1">
    <citation type="submission" date="2018-05" db="EMBL/GenBank/DDBJ databases">
        <title>Genomic Encyclopedia of Type Strains, Phase IV (KMG-IV): sequencing the most valuable type-strain genomes for metagenomic binning, comparative biology and taxonomic classification.</title>
        <authorList>
            <person name="Goeker M."/>
        </authorList>
    </citation>
    <scope>NUCLEOTIDE SEQUENCE [LARGE SCALE GENOMIC DNA]</scope>
    <source>
        <strain evidence="9 10">DSM 22999</strain>
    </source>
</reference>
<evidence type="ECO:0000256" key="1">
    <source>
        <dbReference type="ARBA" id="ARBA00004651"/>
    </source>
</evidence>
<evidence type="ECO:0000256" key="2">
    <source>
        <dbReference type="ARBA" id="ARBA00010735"/>
    </source>
</evidence>
<dbReference type="InterPro" id="IPR011606">
    <property type="entry name" value="Brnchd-chn_aa_trnsp_permease"/>
</dbReference>
<dbReference type="Proteomes" id="UP000245909">
    <property type="component" value="Unassembled WGS sequence"/>
</dbReference>
<name>A0A2U0SMZ3_9PAST</name>
<evidence type="ECO:0000256" key="5">
    <source>
        <dbReference type="ARBA" id="ARBA00022692"/>
    </source>
</evidence>
<evidence type="ECO:0000256" key="7">
    <source>
        <dbReference type="ARBA" id="ARBA00023136"/>
    </source>
</evidence>
<keyword evidence="6 8" id="KW-1133">Transmembrane helix</keyword>
<feature type="transmembrane region" description="Helical" evidence="8">
    <location>
        <begin position="73"/>
        <end position="94"/>
    </location>
</feature>
<proteinExistence type="inferred from homology"/>
<evidence type="ECO:0000256" key="4">
    <source>
        <dbReference type="ARBA" id="ARBA00022475"/>
    </source>
</evidence>
<dbReference type="GO" id="GO:0005886">
    <property type="term" value="C:plasma membrane"/>
    <property type="evidence" value="ECO:0007669"/>
    <property type="project" value="UniProtKB-SubCell"/>
</dbReference>
<dbReference type="PANTHER" id="PTHR34979:SF1">
    <property type="entry name" value="INNER MEMBRANE PROTEIN YGAZ"/>
    <property type="match status" value="1"/>
</dbReference>
<feature type="transmembrane region" description="Helical" evidence="8">
    <location>
        <begin position="14"/>
        <end position="35"/>
    </location>
</feature>
<comment type="caution">
    <text evidence="9">The sequence shown here is derived from an EMBL/GenBank/DDBJ whole genome shotgun (WGS) entry which is preliminary data.</text>
</comment>
<dbReference type="GO" id="GO:1903785">
    <property type="term" value="P:L-valine transmembrane transport"/>
    <property type="evidence" value="ECO:0007669"/>
    <property type="project" value="TreeGrafter"/>
</dbReference>
<evidence type="ECO:0000256" key="6">
    <source>
        <dbReference type="ARBA" id="ARBA00022989"/>
    </source>
</evidence>